<dbReference type="GO" id="GO:0005634">
    <property type="term" value="C:nucleus"/>
    <property type="evidence" value="ECO:0007669"/>
    <property type="project" value="UniProtKB-SubCell"/>
</dbReference>
<dbReference type="PANTHER" id="PTHR47782">
    <property type="entry name" value="ZN(II)2CYS6 TRANSCRIPTION FACTOR (EUROFUNG)-RELATED"/>
    <property type="match status" value="1"/>
</dbReference>
<dbReference type="Gene3D" id="4.10.240.10">
    <property type="entry name" value="Zn(2)-C6 fungal-type DNA-binding domain"/>
    <property type="match status" value="1"/>
</dbReference>
<evidence type="ECO:0000256" key="7">
    <source>
        <dbReference type="ARBA" id="ARBA00023242"/>
    </source>
</evidence>
<keyword evidence="7" id="KW-0539">Nucleus</keyword>
<keyword evidence="3" id="KW-0862">Zinc</keyword>
<dbReference type="EMBL" id="JAGMWT010000007">
    <property type="protein sequence ID" value="KAH7125227.1"/>
    <property type="molecule type" value="Genomic_DNA"/>
</dbReference>
<organism evidence="9 10">
    <name type="scientific">Dendryphion nanum</name>
    <dbReference type="NCBI Taxonomy" id="256645"/>
    <lineage>
        <taxon>Eukaryota</taxon>
        <taxon>Fungi</taxon>
        <taxon>Dikarya</taxon>
        <taxon>Ascomycota</taxon>
        <taxon>Pezizomycotina</taxon>
        <taxon>Dothideomycetes</taxon>
        <taxon>Pleosporomycetidae</taxon>
        <taxon>Pleosporales</taxon>
        <taxon>Torulaceae</taxon>
        <taxon>Dendryphion</taxon>
    </lineage>
</organism>
<dbReference type="OrthoDB" id="3862662at2759"/>
<dbReference type="AlphaFoldDB" id="A0A9P9DUC5"/>
<protein>
    <recommendedName>
        <fullName evidence="8">Zn(2)-C6 fungal-type domain-containing protein</fullName>
    </recommendedName>
</protein>
<name>A0A9P9DUC5_9PLEO</name>
<evidence type="ECO:0000313" key="9">
    <source>
        <dbReference type="EMBL" id="KAH7125227.1"/>
    </source>
</evidence>
<reference evidence="9" key="1">
    <citation type="journal article" date="2021" name="Nat. Commun.">
        <title>Genetic determinants of endophytism in the Arabidopsis root mycobiome.</title>
        <authorList>
            <person name="Mesny F."/>
            <person name="Miyauchi S."/>
            <person name="Thiergart T."/>
            <person name="Pickel B."/>
            <person name="Atanasova L."/>
            <person name="Karlsson M."/>
            <person name="Huettel B."/>
            <person name="Barry K.W."/>
            <person name="Haridas S."/>
            <person name="Chen C."/>
            <person name="Bauer D."/>
            <person name="Andreopoulos W."/>
            <person name="Pangilinan J."/>
            <person name="LaButti K."/>
            <person name="Riley R."/>
            <person name="Lipzen A."/>
            <person name="Clum A."/>
            <person name="Drula E."/>
            <person name="Henrissat B."/>
            <person name="Kohler A."/>
            <person name="Grigoriev I.V."/>
            <person name="Martin F.M."/>
            <person name="Hacquard S."/>
        </authorList>
    </citation>
    <scope>NUCLEOTIDE SEQUENCE</scope>
    <source>
        <strain evidence="9">MPI-CAGE-CH-0243</strain>
    </source>
</reference>
<comment type="subcellular location">
    <subcellularLocation>
        <location evidence="1">Nucleus</location>
    </subcellularLocation>
</comment>
<evidence type="ECO:0000259" key="8">
    <source>
        <dbReference type="PROSITE" id="PS50048"/>
    </source>
</evidence>
<evidence type="ECO:0000256" key="6">
    <source>
        <dbReference type="ARBA" id="ARBA00023163"/>
    </source>
</evidence>
<dbReference type="Proteomes" id="UP000700596">
    <property type="component" value="Unassembled WGS sequence"/>
</dbReference>
<dbReference type="CDD" id="cd00067">
    <property type="entry name" value="GAL4"/>
    <property type="match status" value="1"/>
</dbReference>
<dbReference type="InterPro" id="IPR052202">
    <property type="entry name" value="Yeast_MetPath_Reg"/>
</dbReference>
<dbReference type="SMART" id="SM00066">
    <property type="entry name" value="GAL4"/>
    <property type="match status" value="1"/>
</dbReference>
<proteinExistence type="predicted"/>
<evidence type="ECO:0000256" key="4">
    <source>
        <dbReference type="ARBA" id="ARBA00023015"/>
    </source>
</evidence>
<dbReference type="SUPFAM" id="SSF57701">
    <property type="entry name" value="Zn2/Cys6 DNA-binding domain"/>
    <property type="match status" value="1"/>
</dbReference>
<keyword evidence="10" id="KW-1185">Reference proteome</keyword>
<dbReference type="PROSITE" id="PS50048">
    <property type="entry name" value="ZN2_CY6_FUNGAL_2"/>
    <property type="match status" value="1"/>
</dbReference>
<accession>A0A9P9DUC5</accession>
<evidence type="ECO:0000313" key="10">
    <source>
        <dbReference type="Proteomes" id="UP000700596"/>
    </source>
</evidence>
<keyword evidence="6" id="KW-0804">Transcription</keyword>
<keyword evidence="4" id="KW-0805">Transcription regulation</keyword>
<comment type="caution">
    <text evidence="9">The sequence shown here is derived from an EMBL/GenBank/DDBJ whole genome shotgun (WGS) entry which is preliminary data.</text>
</comment>
<evidence type="ECO:0000256" key="2">
    <source>
        <dbReference type="ARBA" id="ARBA00022723"/>
    </source>
</evidence>
<dbReference type="PANTHER" id="PTHR47782:SF12">
    <property type="entry name" value="ZN(II)2CYS6 TRANSCRIPTION FACTOR (EUROFUNG)"/>
    <property type="match status" value="1"/>
</dbReference>
<dbReference type="Pfam" id="PF00172">
    <property type="entry name" value="Zn_clus"/>
    <property type="match status" value="1"/>
</dbReference>
<evidence type="ECO:0000256" key="3">
    <source>
        <dbReference type="ARBA" id="ARBA00022833"/>
    </source>
</evidence>
<dbReference type="InterPro" id="IPR001138">
    <property type="entry name" value="Zn2Cys6_DnaBD"/>
</dbReference>
<gene>
    <name evidence="9" type="ORF">B0J11DRAFT_300063</name>
</gene>
<evidence type="ECO:0000256" key="5">
    <source>
        <dbReference type="ARBA" id="ARBA00023125"/>
    </source>
</evidence>
<dbReference type="GO" id="GO:0000981">
    <property type="term" value="F:DNA-binding transcription factor activity, RNA polymerase II-specific"/>
    <property type="evidence" value="ECO:0007669"/>
    <property type="project" value="InterPro"/>
</dbReference>
<dbReference type="InterPro" id="IPR036864">
    <property type="entry name" value="Zn2-C6_fun-type_DNA-bd_sf"/>
</dbReference>
<evidence type="ECO:0000256" key="1">
    <source>
        <dbReference type="ARBA" id="ARBA00004123"/>
    </source>
</evidence>
<dbReference type="GO" id="GO:0008270">
    <property type="term" value="F:zinc ion binding"/>
    <property type="evidence" value="ECO:0007669"/>
    <property type="project" value="InterPro"/>
</dbReference>
<keyword evidence="5" id="KW-0238">DNA-binding</keyword>
<keyword evidence="2" id="KW-0479">Metal-binding</keyword>
<sequence length="208" mass="23231">MENLNPIACEHCRSKKCRCDRQIPACTQCRTALLTCRYQEGGKRGIPAAYITSLEKRLQETEAALFSVLATVNNDRDAGPRELWKPELVNAMVAHSTSKAGRQEEWRRLPLRSTDQIDNWFKEKRQLAESVEPLSAQKKRAASIEPVIFTPSVLGTDHLERDSPAVSEPSPSVVPASVLDQLRNSTPPSAPNAVHLPLAASTQWRNYF</sequence>
<feature type="domain" description="Zn(2)-C6 fungal-type" evidence="8">
    <location>
        <begin position="8"/>
        <end position="38"/>
    </location>
</feature>
<dbReference type="PROSITE" id="PS00463">
    <property type="entry name" value="ZN2_CY6_FUNGAL_1"/>
    <property type="match status" value="1"/>
</dbReference>
<dbReference type="GO" id="GO:0003677">
    <property type="term" value="F:DNA binding"/>
    <property type="evidence" value="ECO:0007669"/>
    <property type="project" value="UniProtKB-KW"/>
</dbReference>